<keyword evidence="2" id="KW-0862">Zinc</keyword>
<keyword evidence="5" id="KW-1185">Reference proteome</keyword>
<dbReference type="InterPro" id="IPR001878">
    <property type="entry name" value="Znf_CCHC"/>
</dbReference>
<dbReference type="GO" id="GO:0008270">
    <property type="term" value="F:zinc ion binding"/>
    <property type="evidence" value="ECO:0007669"/>
    <property type="project" value="UniProtKB-KW"/>
</dbReference>
<evidence type="ECO:0000256" key="1">
    <source>
        <dbReference type="ARBA" id="ARBA00022664"/>
    </source>
</evidence>
<gene>
    <name evidence="4" type="ORF">GSI_03207</name>
</gene>
<protein>
    <submittedName>
        <fullName evidence="4">Transcription factor</fullName>
    </submittedName>
</protein>
<keyword evidence="2" id="KW-0479">Metal-binding</keyword>
<keyword evidence="2" id="KW-0863">Zinc-finger</keyword>
<dbReference type="GO" id="GO:0006397">
    <property type="term" value="P:mRNA processing"/>
    <property type="evidence" value="ECO:0007669"/>
    <property type="project" value="UniProtKB-KW"/>
</dbReference>
<name>A0A2G8SKZ0_9APHY</name>
<evidence type="ECO:0000313" key="5">
    <source>
        <dbReference type="Proteomes" id="UP000230002"/>
    </source>
</evidence>
<dbReference type="AlphaFoldDB" id="A0A2G8SKZ0"/>
<dbReference type="Gene3D" id="4.10.60.10">
    <property type="entry name" value="Zinc finger, CCHC-type"/>
    <property type="match status" value="1"/>
</dbReference>
<comment type="caution">
    <text evidence="4">The sequence shown here is derived from an EMBL/GenBank/DDBJ whole genome shotgun (WGS) entry which is preliminary data.</text>
</comment>
<proteinExistence type="predicted"/>
<accession>A0A2G8SKZ0</accession>
<dbReference type="PROSITE" id="PS50158">
    <property type="entry name" value="ZF_CCHC"/>
    <property type="match status" value="1"/>
</dbReference>
<keyword evidence="1" id="KW-0507">mRNA processing</keyword>
<feature type="domain" description="CCHC-type" evidence="3">
    <location>
        <begin position="232"/>
        <end position="246"/>
    </location>
</feature>
<dbReference type="Pfam" id="PF00098">
    <property type="entry name" value="zf-CCHC"/>
    <property type="match status" value="1"/>
</dbReference>
<evidence type="ECO:0000256" key="2">
    <source>
        <dbReference type="PROSITE-ProRule" id="PRU00047"/>
    </source>
</evidence>
<dbReference type="EMBL" id="AYKW01000005">
    <property type="protein sequence ID" value="PIL34432.1"/>
    <property type="molecule type" value="Genomic_DNA"/>
</dbReference>
<evidence type="ECO:0000259" key="3">
    <source>
        <dbReference type="PROSITE" id="PS50158"/>
    </source>
</evidence>
<dbReference type="InterPro" id="IPR036875">
    <property type="entry name" value="Znf_CCHC_sf"/>
</dbReference>
<dbReference type="STRING" id="1077348.A0A2G8SKZ0"/>
<dbReference type="PANTHER" id="PTHR47481:SF7">
    <property type="entry name" value="CCHC-TYPE DOMAIN-CONTAINING PROTEIN"/>
    <property type="match status" value="1"/>
</dbReference>
<sequence>MSPGFAKLDDTNYAEWRMFMEAQLMKQGVLTVATGETTRPPGADTANAVKAWKKKNQIALSEIILGLTPSQLGHVRGIADAHPAWTALETVHRSRGLGTRLSLRRDFYTMAKRDNQPMTSWISDVNKAAFQLKDIGAEVSDEDIMVVLTIGLPSSYENFLVSLDATPTDDLTLEYVIRRLVNEDSRQAQSLPASSSPTAYAATTRFQRPGPSAPATQLGQPRGKVPLSEITCFNCGAKGHYQQKCPLPLKPFRDRAALAVATTAAITGLNPPPLSSVLATPFKGMCWRTSACARFRSSLLVAAYLAQAEDPTRCQRVVSLAPKVTPAPSDTLGTAKYPKYPKYQRVLNRA</sequence>
<dbReference type="Pfam" id="PF14223">
    <property type="entry name" value="Retrotran_gag_2"/>
    <property type="match status" value="1"/>
</dbReference>
<dbReference type="Proteomes" id="UP000230002">
    <property type="component" value="Unassembled WGS sequence"/>
</dbReference>
<organism evidence="4 5">
    <name type="scientific">Ganoderma sinense ZZ0214-1</name>
    <dbReference type="NCBI Taxonomy" id="1077348"/>
    <lineage>
        <taxon>Eukaryota</taxon>
        <taxon>Fungi</taxon>
        <taxon>Dikarya</taxon>
        <taxon>Basidiomycota</taxon>
        <taxon>Agaricomycotina</taxon>
        <taxon>Agaricomycetes</taxon>
        <taxon>Polyporales</taxon>
        <taxon>Polyporaceae</taxon>
        <taxon>Ganoderma</taxon>
    </lineage>
</organism>
<dbReference type="SMART" id="SM00343">
    <property type="entry name" value="ZnF_C2HC"/>
    <property type="match status" value="1"/>
</dbReference>
<reference evidence="4 5" key="1">
    <citation type="journal article" date="2015" name="Sci. Rep.">
        <title>Chromosome-level genome map provides insights into diverse defense mechanisms in the medicinal fungus Ganoderma sinense.</title>
        <authorList>
            <person name="Zhu Y."/>
            <person name="Xu J."/>
            <person name="Sun C."/>
            <person name="Zhou S."/>
            <person name="Xu H."/>
            <person name="Nelson D.R."/>
            <person name="Qian J."/>
            <person name="Song J."/>
            <person name="Luo H."/>
            <person name="Xiang L."/>
            <person name="Li Y."/>
            <person name="Xu Z."/>
            <person name="Ji A."/>
            <person name="Wang L."/>
            <person name="Lu S."/>
            <person name="Hayward A."/>
            <person name="Sun W."/>
            <person name="Li X."/>
            <person name="Schwartz D.C."/>
            <person name="Wang Y."/>
            <person name="Chen S."/>
        </authorList>
    </citation>
    <scope>NUCLEOTIDE SEQUENCE [LARGE SCALE GENOMIC DNA]</scope>
    <source>
        <strain evidence="4 5">ZZ0214-1</strain>
    </source>
</reference>
<dbReference type="SUPFAM" id="SSF57756">
    <property type="entry name" value="Retrovirus zinc finger-like domains"/>
    <property type="match status" value="1"/>
</dbReference>
<evidence type="ECO:0000313" key="4">
    <source>
        <dbReference type="EMBL" id="PIL34432.1"/>
    </source>
</evidence>
<dbReference type="PANTHER" id="PTHR47481">
    <property type="match status" value="1"/>
</dbReference>
<dbReference type="GO" id="GO:0003676">
    <property type="term" value="F:nucleic acid binding"/>
    <property type="evidence" value="ECO:0007669"/>
    <property type="project" value="InterPro"/>
</dbReference>
<dbReference type="OrthoDB" id="2737924at2759"/>